<evidence type="ECO:0000256" key="14">
    <source>
        <dbReference type="RuleBase" id="RU361156"/>
    </source>
</evidence>
<dbReference type="InterPro" id="IPR033124">
    <property type="entry name" value="Ser_caboxypep_his_AS"/>
</dbReference>
<evidence type="ECO:0000256" key="13">
    <source>
        <dbReference type="ARBA" id="ARBA00037356"/>
    </source>
</evidence>
<evidence type="ECO:0000256" key="11">
    <source>
        <dbReference type="ARBA" id="ARBA00023180"/>
    </source>
</evidence>
<dbReference type="Gene3D" id="3.40.50.1820">
    <property type="entry name" value="alpha/beta hydrolase"/>
    <property type="match status" value="1"/>
</dbReference>
<name>A0AAD4FAN3_9PEZI</name>
<dbReference type="AlphaFoldDB" id="A0AAD4FAN3"/>
<keyword evidence="16" id="KW-1185">Reference proteome</keyword>
<dbReference type="Proteomes" id="UP001197093">
    <property type="component" value="Unassembled WGS sequence"/>
</dbReference>
<accession>A0AAD4FAN3</accession>
<dbReference type="PANTHER" id="PTHR11802:SF189">
    <property type="entry name" value="CARBOXYPEPTIDASE"/>
    <property type="match status" value="1"/>
</dbReference>
<protein>
    <recommendedName>
        <fullName evidence="14">Carboxypeptidase</fullName>
        <ecNumber evidence="14">3.4.16.-</ecNumber>
    </recommendedName>
</protein>
<keyword evidence="7 14" id="KW-0645">Protease</keyword>
<dbReference type="GO" id="GO:0000324">
    <property type="term" value="C:fungal-type vacuole"/>
    <property type="evidence" value="ECO:0007669"/>
    <property type="project" value="TreeGrafter"/>
</dbReference>
<dbReference type="EC" id="3.4.16.-" evidence="14"/>
<dbReference type="EMBL" id="JAHCVI010000001">
    <property type="protein sequence ID" value="KAG7293783.1"/>
    <property type="molecule type" value="Genomic_DNA"/>
</dbReference>
<comment type="catalytic activity">
    <reaction evidence="1">
        <text>Preferential release of a C-terminal arginine or lysine residue.</text>
        <dbReference type="EC" id="3.4.16.6"/>
    </reaction>
</comment>
<reference evidence="15" key="1">
    <citation type="submission" date="2023-02" db="EMBL/GenBank/DDBJ databases">
        <authorList>
            <person name="Palmer J.M."/>
        </authorList>
    </citation>
    <scope>NUCLEOTIDE SEQUENCE</scope>
    <source>
        <strain evidence="15">FW57</strain>
    </source>
</reference>
<gene>
    <name evidence="15" type="ORF">NEMBOFW57_003840</name>
</gene>
<evidence type="ECO:0000256" key="3">
    <source>
        <dbReference type="ARBA" id="ARBA00009431"/>
    </source>
</evidence>
<sequence>MKSWVLSAGVVCSLALGAKAQFPPKREGITVVQSKFHENVSISFKEPGICETTPGVKSYSGYVHLPPHFLEHEDQDYPINTFFWFFEARKDPANAPLAIWLNGGPGGSSMMGLLEENGPCFVGPDSKSTYHNPWSWNNEVNMLYIDQPVQTGFSYDVPTNVTIQYSKDEPDEPDEPVITPTNFTDGEIPQTNYTFRVGTLGSQKMTQTTNSTAQAAHAMWHFMQTWFFEFPHYKPNDNRISLWAESYGGHYGPAFFHFFQEQNERIANGTSEHPDAHPLHLDTLGIVNGAIDWAILAEACFDFPYNNTYGLQFYNESLHSALWHNWTRPEGWRDQMAACSAALDEGDGRSPPNDTTAAFCTAILDTTVEACTSTFVTQSARGLYDIAHPVNDPFPPPHLLGYLTQPEILSALGVPVNYTPVSAAVNAVFDLTFDPIRHGGTLLPALAALLDHPTHPVKIHLVYGDRDVIANWLGGARSALAVPYSRQRDFAGAGYAPFLVQEGDGDGEVEVVEKGVTRQVGGFSFTRVYQAGHEVPAYQPQAAYEVFRRAMGGWDVATGRVRADEGYKTEGSGDGWGKSEVPEVPRPRCYVLKPESCEREVWERVVDGTAVVRDWFVVDGGDEGEGGGGFMGDEL</sequence>
<evidence type="ECO:0000256" key="6">
    <source>
        <dbReference type="ARBA" id="ARBA00022645"/>
    </source>
</evidence>
<evidence type="ECO:0000313" key="15">
    <source>
        <dbReference type="EMBL" id="KAG7293783.1"/>
    </source>
</evidence>
<dbReference type="GO" id="GO:0005886">
    <property type="term" value="C:plasma membrane"/>
    <property type="evidence" value="ECO:0007669"/>
    <property type="project" value="UniProtKB-SubCell"/>
</dbReference>
<keyword evidence="6 14" id="KW-0121">Carboxypeptidase</keyword>
<dbReference type="SUPFAM" id="SSF53474">
    <property type="entry name" value="alpha/beta-Hydrolases"/>
    <property type="match status" value="1"/>
</dbReference>
<organism evidence="15 16">
    <name type="scientific">Staphylotrichum longicolle</name>
    <dbReference type="NCBI Taxonomy" id="669026"/>
    <lineage>
        <taxon>Eukaryota</taxon>
        <taxon>Fungi</taxon>
        <taxon>Dikarya</taxon>
        <taxon>Ascomycota</taxon>
        <taxon>Pezizomycotina</taxon>
        <taxon>Sordariomycetes</taxon>
        <taxon>Sordariomycetidae</taxon>
        <taxon>Sordariales</taxon>
        <taxon>Chaetomiaceae</taxon>
        <taxon>Staphylotrichum</taxon>
    </lineage>
</organism>
<comment type="function">
    <text evidence="13">Extracellular serine carboxypeptidase that contributes to pathogenicity.</text>
</comment>
<keyword evidence="5" id="KW-0472">Membrane</keyword>
<dbReference type="GO" id="GO:0006508">
    <property type="term" value="P:proteolysis"/>
    <property type="evidence" value="ECO:0007669"/>
    <property type="project" value="UniProtKB-KW"/>
</dbReference>
<dbReference type="PROSITE" id="PS00560">
    <property type="entry name" value="CARBOXYPEPT_SER_HIS"/>
    <property type="match status" value="1"/>
</dbReference>
<evidence type="ECO:0000256" key="7">
    <source>
        <dbReference type="ARBA" id="ARBA00022670"/>
    </source>
</evidence>
<keyword evidence="9 14" id="KW-0378">Hydrolase</keyword>
<dbReference type="Pfam" id="PF00450">
    <property type="entry name" value="Peptidase_S10"/>
    <property type="match status" value="1"/>
</dbReference>
<evidence type="ECO:0000256" key="5">
    <source>
        <dbReference type="ARBA" id="ARBA00022622"/>
    </source>
</evidence>
<dbReference type="GO" id="GO:0098552">
    <property type="term" value="C:side of membrane"/>
    <property type="evidence" value="ECO:0007669"/>
    <property type="project" value="UniProtKB-KW"/>
</dbReference>
<comment type="caution">
    <text evidence="15">The sequence shown here is derived from an EMBL/GenBank/DDBJ whole genome shotgun (WGS) entry which is preliminary data.</text>
</comment>
<keyword evidence="4" id="KW-1003">Cell membrane</keyword>
<comment type="subcellular location">
    <subcellularLocation>
        <location evidence="2">Cell membrane</location>
        <topology evidence="2">Lipid-anchor</topology>
        <topology evidence="2">GPI-anchor</topology>
    </subcellularLocation>
</comment>
<evidence type="ECO:0000256" key="2">
    <source>
        <dbReference type="ARBA" id="ARBA00004609"/>
    </source>
</evidence>
<evidence type="ECO:0000256" key="4">
    <source>
        <dbReference type="ARBA" id="ARBA00022475"/>
    </source>
</evidence>
<evidence type="ECO:0000313" key="16">
    <source>
        <dbReference type="Proteomes" id="UP001197093"/>
    </source>
</evidence>
<keyword evidence="12" id="KW-0449">Lipoprotein</keyword>
<feature type="chain" id="PRO_5041772577" description="Carboxypeptidase" evidence="14">
    <location>
        <begin position="21"/>
        <end position="635"/>
    </location>
</feature>
<dbReference type="InterPro" id="IPR001563">
    <property type="entry name" value="Peptidase_S10"/>
</dbReference>
<evidence type="ECO:0000256" key="8">
    <source>
        <dbReference type="ARBA" id="ARBA00022729"/>
    </source>
</evidence>
<evidence type="ECO:0000256" key="1">
    <source>
        <dbReference type="ARBA" id="ARBA00001003"/>
    </source>
</evidence>
<evidence type="ECO:0000256" key="12">
    <source>
        <dbReference type="ARBA" id="ARBA00023288"/>
    </source>
</evidence>
<keyword evidence="8 14" id="KW-0732">Signal</keyword>
<proteinExistence type="inferred from homology"/>
<dbReference type="InterPro" id="IPR018202">
    <property type="entry name" value="Ser_caboxypep_ser_AS"/>
</dbReference>
<dbReference type="PANTHER" id="PTHR11802">
    <property type="entry name" value="SERINE PROTEASE FAMILY S10 SERINE CARBOXYPEPTIDASE"/>
    <property type="match status" value="1"/>
</dbReference>
<evidence type="ECO:0000256" key="10">
    <source>
        <dbReference type="ARBA" id="ARBA00023026"/>
    </source>
</evidence>
<keyword evidence="10" id="KW-0843">Virulence</keyword>
<feature type="signal peptide" evidence="14">
    <location>
        <begin position="1"/>
        <end position="20"/>
    </location>
</feature>
<dbReference type="PRINTS" id="PR00724">
    <property type="entry name" value="CRBOXYPTASEC"/>
</dbReference>
<keyword evidence="5" id="KW-0336">GPI-anchor</keyword>
<dbReference type="InterPro" id="IPR029058">
    <property type="entry name" value="AB_hydrolase_fold"/>
</dbReference>
<comment type="similarity">
    <text evidence="3 14">Belongs to the peptidase S10 family.</text>
</comment>
<keyword evidence="11" id="KW-0325">Glycoprotein</keyword>
<dbReference type="PROSITE" id="PS00131">
    <property type="entry name" value="CARBOXYPEPT_SER_SER"/>
    <property type="match status" value="1"/>
</dbReference>
<dbReference type="GO" id="GO:0004185">
    <property type="term" value="F:serine-type carboxypeptidase activity"/>
    <property type="evidence" value="ECO:0007669"/>
    <property type="project" value="UniProtKB-UniRule"/>
</dbReference>
<evidence type="ECO:0000256" key="9">
    <source>
        <dbReference type="ARBA" id="ARBA00022801"/>
    </source>
</evidence>